<protein>
    <submittedName>
        <fullName evidence="4">Transglutaminase domain-containing protein</fullName>
    </submittedName>
</protein>
<comment type="caution">
    <text evidence="4">The sequence shown here is derived from an EMBL/GenBank/DDBJ whole genome shotgun (WGS) entry which is preliminary data.</text>
</comment>
<feature type="compositionally biased region" description="Basic and acidic residues" evidence="1">
    <location>
        <begin position="424"/>
        <end position="434"/>
    </location>
</feature>
<evidence type="ECO:0000256" key="1">
    <source>
        <dbReference type="SAM" id="MobiDB-lite"/>
    </source>
</evidence>
<gene>
    <name evidence="4" type="ORF">E4A49_01625</name>
</gene>
<evidence type="ECO:0000313" key="4">
    <source>
        <dbReference type="EMBL" id="TFI01181.1"/>
    </source>
</evidence>
<dbReference type="Proteomes" id="UP000297477">
    <property type="component" value="Unassembled WGS sequence"/>
</dbReference>
<proteinExistence type="predicted"/>
<organism evidence="4 5">
    <name type="scientific">Micrococcus lylae</name>
    <dbReference type="NCBI Taxonomy" id="1273"/>
    <lineage>
        <taxon>Bacteria</taxon>
        <taxon>Bacillati</taxon>
        <taxon>Actinomycetota</taxon>
        <taxon>Actinomycetes</taxon>
        <taxon>Micrococcales</taxon>
        <taxon>Micrococcaceae</taxon>
        <taxon>Micrococcus</taxon>
    </lineage>
</organism>
<name>A0ABY2K1Y9_9MICC</name>
<dbReference type="EMBL" id="SPKT01000002">
    <property type="protein sequence ID" value="TFI01181.1"/>
    <property type="molecule type" value="Genomic_DNA"/>
</dbReference>
<accession>A0ABY2K1Y9</accession>
<keyword evidence="5" id="KW-1185">Reference proteome</keyword>
<dbReference type="InterPro" id="IPR052901">
    <property type="entry name" value="Bact_TGase-like"/>
</dbReference>
<dbReference type="Pfam" id="PF01841">
    <property type="entry name" value="Transglut_core"/>
    <property type="match status" value="1"/>
</dbReference>
<keyword evidence="2" id="KW-0812">Transmembrane</keyword>
<feature type="transmembrane region" description="Helical" evidence="2">
    <location>
        <begin position="648"/>
        <end position="675"/>
    </location>
</feature>
<dbReference type="SUPFAM" id="SSF54001">
    <property type="entry name" value="Cysteine proteinases"/>
    <property type="match status" value="1"/>
</dbReference>
<feature type="transmembrane region" description="Helical" evidence="2">
    <location>
        <begin position="92"/>
        <end position="111"/>
    </location>
</feature>
<keyword evidence="2" id="KW-0472">Membrane</keyword>
<dbReference type="InterPro" id="IPR002931">
    <property type="entry name" value="Transglutaminase-like"/>
</dbReference>
<dbReference type="RefSeq" id="WP_135103238.1">
    <property type="nucleotide sequence ID" value="NZ_SPKT01000002.1"/>
</dbReference>
<feature type="transmembrane region" description="Helical" evidence="2">
    <location>
        <begin position="228"/>
        <end position="249"/>
    </location>
</feature>
<feature type="transmembrane region" description="Helical" evidence="2">
    <location>
        <begin position="179"/>
        <end position="196"/>
    </location>
</feature>
<feature type="transmembrane region" description="Helical" evidence="2">
    <location>
        <begin position="147"/>
        <end position="172"/>
    </location>
</feature>
<dbReference type="InterPro" id="IPR038765">
    <property type="entry name" value="Papain-like_cys_pep_sf"/>
</dbReference>
<feature type="compositionally biased region" description="Low complexity" evidence="1">
    <location>
        <begin position="577"/>
        <end position="632"/>
    </location>
</feature>
<feature type="transmembrane region" description="Helical" evidence="2">
    <location>
        <begin position="58"/>
        <end position="80"/>
    </location>
</feature>
<dbReference type="PANTHER" id="PTHR42736">
    <property type="entry name" value="PROTEIN-GLUTAMINE GAMMA-GLUTAMYLTRANSFERASE"/>
    <property type="match status" value="1"/>
</dbReference>
<dbReference type="Gene3D" id="3.10.620.30">
    <property type="match status" value="1"/>
</dbReference>
<feature type="region of interest" description="Disordered" evidence="1">
    <location>
        <begin position="415"/>
        <end position="434"/>
    </location>
</feature>
<dbReference type="PANTHER" id="PTHR42736:SF1">
    <property type="entry name" value="PROTEIN-GLUTAMINE GAMMA-GLUTAMYLTRANSFERASE"/>
    <property type="match status" value="1"/>
</dbReference>
<dbReference type="SMART" id="SM00460">
    <property type="entry name" value="TGc"/>
    <property type="match status" value="1"/>
</dbReference>
<feature type="region of interest" description="Disordered" evidence="1">
    <location>
        <begin position="568"/>
        <end position="641"/>
    </location>
</feature>
<evidence type="ECO:0000313" key="5">
    <source>
        <dbReference type="Proteomes" id="UP000297477"/>
    </source>
</evidence>
<feature type="domain" description="Transglutaminase-like" evidence="3">
    <location>
        <begin position="496"/>
        <end position="566"/>
    </location>
</feature>
<keyword evidence="2" id="KW-1133">Transmembrane helix</keyword>
<evidence type="ECO:0000256" key="2">
    <source>
        <dbReference type="SAM" id="Phobius"/>
    </source>
</evidence>
<feature type="transmembrane region" description="Helical" evidence="2">
    <location>
        <begin position="28"/>
        <end position="46"/>
    </location>
</feature>
<sequence>MMSAAPTVSAPVQDDASAADAPPTFPRALLGCAAVALLSLVLIGAAAQAADALFAGPWFWAAFLPCIAFAVAWTPVTAWFEHRDASGDTAGLLGVLAGAVVAAVFWLRIGWSETLLLGALPTGQTFGALQEEISLLGRTIAQETPPITASAGAVASTCAVLLLALALTLLLARSLDQPTLAGAPALTLVVIGAVVTAGVTPLPAMLLAAAAWMGLMWLAHPTRRVRSALGSAGTAAAALLALLVAAATLPQLTSGLLPEGQRWTSGQSSGPQLNTEVNLGEDLRRTPGPTGISLTTEDGTGRYLRTGVVEDIMADTWHLRRPDDNAPFARQEIAFPQPGLPQTTDQVTVTLDRFSPDWIPVPNGAQRVPAAEDDWVPLLQDTVIARPTPTRLSGGLTLIDSAIAAAPEDMPAHLEQAAGTDQEGPDRDRMSADERARLQDSELARQAEEVMDGGASDWEKANALQAWLRSDEFDYSTTAPVDDDYDGSGLSMTEQFLQKRTGYCVHFASAFALMAESQGLQTRIVIGYAPETGQAGEPTDIPSNRAHAWPEVYFDGVGWIAFEPTSGVADAPDYTDPEAGAGAGALPSESASPSASEPASPSPTEILPSASTSASPSPTEAASPTASPESTEQAGDEPQKPGVSAADVFRVVGIVLGVLLLVAVVAAAIFGPAWWRRRRRRRRLEGPWEGEDQARARVLAAWAEVRDTAARSKVRQGPSQAEAAAAAAWVALVPERQEEMDTVRSAVQWARYAPSTSPAPTDPAAVSAAAGAVVEAMDEAKKERKRD</sequence>
<dbReference type="InterPro" id="IPR021878">
    <property type="entry name" value="TgpA_N"/>
</dbReference>
<dbReference type="Pfam" id="PF11992">
    <property type="entry name" value="TgpA_N"/>
    <property type="match status" value="1"/>
</dbReference>
<evidence type="ECO:0000259" key="3">
    <source>
        <dbReference type="SMART" id="SM00460"/>
    </source>
</evidence>
<reference evidence="4 5" key="1">
    <citation type="submission" date="2019-03" db="EMBL/GenBank/DDBJ databases">
        <title>Reclassification of Micrococcus aloeverae and Micrococcus yunnanensis as later heterotypic synonyms of Micrococcus luteus.</title>
        <authorList>
            <person name="Huang C.-H."/>
        </authorList>
    </citation>
    <scope>NUCLEOTIDE SEQUENCE [LARGE SCALE GENOMIC DNA]</scope>
    <source>
        <strain evidence="4 5">BCRC 12151</strain>
    </source>
</reference>